<accession>A0A1V2ZZU8</accession>
<gene>
    <name evidence="3" type="ORF">B1A74_04780</name>
</gene>
<dbReference type="PANTHER" id="PTHR34351:SF1">
    <property type="entry name" value="SLR1927 PROTEIN"/>
    <property type="match status" value="1"/>
</dbReference>
<protein>
    <submittedName>
        <fullName evidence="3">Uncharacterized protein</fullName>
    </submittedName>
</protein>
<name>A0A1V2ZZU8_9GAMM</name>
<feature type="region of interest" description="Disordered" evidence="1">
    <location>
        <begin position="206"/>
        <end position="238"/>
    </location>
</feature>
<dbReference type="STRING" id="252474.B1A74_04780"/>
<dbReference type="EMBL" id="MUZR01000013">
    <property type="protein sequence ID" value="OOC10599.1"/>
    <property type="molecule type" value="Genomic_DNA"/>
</dbReference>
<evidence type="ECO:0000313" key="4">
    <source>
        <dbReference type="Proteomes" id="UP000189177"/>
    </source>
</evidence>
<keyword evidence="2" id="KW-0472">Membrane</keyword>
<sequence>MRAQPLNRRRRLRGTWQRLRDDAIRWINRRHAHDGEHARLGRDRIYILPTRAGYTLLGIILIMLLGSINYANNMAFLLTFLLAGIGHNAIWYTHRNLLGLEIRPLPIDPVFAGSAPEAQLRLHETDGRGREAINVRVGAHACEPVAIPAGGRSDARIVLPAVPRGVYRLPRQRVDTRFPLGVLEAWSWLNLDAEILVYPSPVDPGRALAGHGDGDEDTGARGQSEEPPDHIRPYRPGDPPGRIIWKAYARSGKLHVRESPGGVQDDLWFDYDALPHGDTETRLSMLCHQVLEAHAQERAWGLRLPGQRIDPGQGPEHRDHCLQALARFRAAPAPLPLEDGA</sequence>
<dbReference type="PANTHER" id="PTHR34351">
    <property type="entry name" value="SLR1927 PROTEIN-RELATED"/>
    <property type="match status" value="1"/>
</dbReference>
<evidence type="ECO:0000256" key="2">
    <source>
        <dbReference type="SAM" id="Phobius"/>
    </source>
</evidence>
<keyword evidence="2" id="KW-0812">Transmembrane</keyword>
<reference evidence="3 4" key="1">
    <citation type="submission" date="2017-02" db="EMBL/GenBank/DDBJ databases">
        <title>Genomic diversity within the haloalkaliphilic genus Thioalkalivibrio.</title>
        <authorList>
            <person name="Ahn A.-C."/>
            <person name="Meier-Kolthoff J."/>
            <person name="Overmars L."/>
            <person name="Richter M."/>
            <person name="Woyke T."/>
            <person name="Sorokin D.Y."/>
            <person name="Muyzer G."/>
        </authorList>
    </citation>
    <scope>NUCLEOTIDE SEQUENCE [LARGE SCALE GENOMIC DNA]</scope>
    <source>
        <strain evidence="3 4">HL17</strain>
    </source>
</reference>
<proteinExistence type="predicted"/>
<dbReference type="RefSeq" id="WP_018945638.1">
    <property type="nucleotide sequence ID" value="NZ_MUZR01000013.1"/>
</dbReference>
<feature type="compositionally biased region" description="Basic and acidic residues" evidence="1">
    <location>
        <begin position="223"/>
        <end position="232"/>
    </location>
</feature>
<comment type="caution">
    <text evidence="3">The sequence shown here is derived from an EMBL/GenBank/DDBJ whole genome shotgun (WGS) entry which is preliminary data.</text>
</comment>
<organism evidence="3 4">
    <name type="scientific">Thioalkalivibrio halophilus</name>
    <dbReference type="NCBI Taxonomy" id="252474"/>
    <lineage>
        <taxon>Bacteria</taxon>
        <taxon>Pseudomonadati</taxon>
        <taxon>Pseudomonadota</taxon>
        <taxon>Gammaproteobacteria</taxon>
        <taxon>Chromatiales</taxon>
        <taxon>Ectothiorhodospiraceae</taxon>
        <taxon>Thioalkalivibrio</taxon>
    </lineage>
</organism>
<keyword evidence="2" id="KW-1133">Transmembrane helix</keyword>
<evidence type="ECO:0000313" key="3">
    <source>
        <dbReference type="EMBL" id="OOC10599.1"/>
    </source>
</evidence>
<dbReference type="OrthoDB" id="5298497at2"/>
<keyword evidence="4" id="KW-1185">Reference proteome</keyword>
<dbReference type="AlphaFoldDB" id="A0A1V2ZZU8"/>
<feature type="transmembrane region" description="Helical" evidence="2">
    <location>
        <begin position="45"/>
        <end position="68"/>
    </location>
</feature>
<evidence type="ECO:0000256" key="1">
    <source>
        <dbReference type="SAM" id="MobiDB-lite"/>
    </source>
</evidence>
<dbReference type="Proteomes" id="UP000189177">
    <property type="component" value="Unassembled WGS sequence"/>
</dbReference>